<dbReference type="InterPro" id="IPR007219">
    <property type="entry name" value="XnlR_reg_dom"/>
</dbReference>
<comment type="subcellular location">
    <subcellularLocation>
        <location evidence="1">Nucleus</location>
    </subcellularLocation>
</comment>
<keyword evidence="4" id="KW-0238">DNA-binding</keyword>
<evidence type="ECO:0000256" key="2">
    <source>
        <dbReference type="ARBA" id="ARBA00022723"/>
    </source>
</evidence>
<gene>
    <name evidence="9" type="ORF">CALVIDRAFT_541826</name>
</gene>
<evidence type="ECO:0000313" key="9">
    <source>
        <dbReference type="EMBL" id="KZO91426.1"/>
    </source>
</evidence>
<dbReference type="InterPro" id="IPR051089">
    <property type="entry name" value="prtT"/>
</dbReference>
<organism evidence="9 10">
    <name type="scientific">Calocera viscosa (strain TUFC12733)</name>
    <dbReference type="NCBI Taxonomy" id="1330018"/>
    <lineage>
        <taxon>Eukaryota</taxon>
        <taxon>Fungi</taxon>
        <taxon>Dikarya</taxon>
        <taxon>Basidiomycota</taxon>
        <taxon>Agaricomycotina</taxon>
        <taxon>Dacrymycetes</taxon>
        <taxon>Dacrymycetales</taxon>
        <taxon>Dacrymycetaceae</taxon>
        <taxon>Calocera</taxon>
    </lineage>
</organism>
<feature type="region of interest" description="Disordered" evidence="7">
    <location>
        <begin position="307"/>
        <end position="327"/>
    </location>
</feature>
<dbReference type="SUPFAM" id="SSF57701">
    <property type="entry name" value="Zn2/Cys6 DNA-binding domain"/>
    <property type="match status" value="1"/>
</dbReference>
<keyword evidence="2" id="KW-0479">Metal-binding</keyword>
<feature type="region of interest" description="Disordered" evidence="7">
    <location>
        <begin position="21"/>
        <end position="42"/>
    </location>
</feature>
<dbReference type="GO" id="GO:0005634">
    <property type="term" value="C:nucleus"/>
    <property type="evidence" value="ECO:0007669"/>
    <property type="project" value="UniProtKB-SubCell"/>
</dbReference>
<evidence type="ECO:0000256" key="6">
    <source>
        <dbReference type="ARBA" id="ARBA00023242"/>
    </source>
</evidence>
<dbReference type="CDD" id="cd00067">
    <property type="entry name" value="GAL4"/>
    <property type="match status" value="1"/>
</dbReference>
<dbReference type="GO" id="GO:0000981">
    <property type="term" value="F:DNA-binding transcription factor activity, RNA polymerase II-specific"/>
    <property type="evidence" value="ECO:0007669"/>
    <property type="project" value="InterPro"/>
</dbReference>
<dbReference type="GO" id="GO:0000976">
    <property type="term" value="F:transcription cis-regulatory region binding"/>
    <property type="evidence" value="ECO:0007669"/>
    <property type="project" value="TreeGrafter"/>
</dbReference>
<dbReference type="Pfam" id="PF04082">
    <property type="entry name" value="Fungal_trans"/>
    <property type="match status" value="1"/>
</dbReference>
<dbReference type="AlphaFoldDB" id="A0A167HAT0"/>
<dbReference type="OrthoDB" id="39175at2759"/>
<keyword evidence="3" id="KW-0805">Transcription regulation</keyword>
<sequence>MVVDADTENIVQGLLELRNATERMPDEARSAPAAQRPPLKRGSRACRECRDAKTGCIGWANPPCKRCRVKELDCVFVKCRRGGRARVRPKSPVETAPRKTSIPAISGELTSPKLSEIDVLMDDSTPRPSPDHLRKERLASLLLDGTVMQHVNHSAVIRADEHERTFRSNSSDLHLQQGSNTSVQDSQLTNLQNSQLATFLTCTMPQSNFDDTQTLPGLHGDATQSRSMPVDLFTHSQSHQRNLDMVPLPPSGLVPSMVHGTALPVSDQNPSYELNQQGRQLDGEGKEGYYGVAELAPQSVIQEEGLRRRASGALDEPSPQPSTGSPVTAVGIAHEEYFHPGPIADLDARKNQMVNKFAPEILDFVSPEMVANLFEYYFNNLHPHFPVLCPSFHTVQKVSGRSPFLLTTVCAVASRYSMPNTDISERIGKIAKALCFAVASRGSKTVEIVQASLLLCVWSVAPAQRHQEDLTWIIQGILRSTAQDLGIDRKRFPKADVSDSETQNQIRTWIHCYNRDQELSTQLGRFSTLRENASIRSPVLYLPVSSNLDDILTCTLSELYRFLSRTLALFRPDREDFGYGTQCDYMLAFTQFEMQLLTWKENYLQRQADNYKISPGAAATRRIQRFHRIRVNFNYHYSLLIVGSFGLKDALDHRPLDVGFFFNRCYSAATSVLRLAKHDYMADGWLRHAPDSVFVSISYAAISLLRFCRPRLTKLHTYKDTISDLLSDTADALESSSVSPSHIPSQYAHFLRSLIRAQVDGMYTPARSPGLRYAGLMPSKAPPPMPEGEGGPNFAVPNLSSPQDQYLQPDLFPPNMLTSTFFAGLESPGTLWDSVLLPGFEAFDGLEA</sequence>
<dbReference type="Proteomes" id="UP000076738">
    <property type="component" value="Unassembled WGS sequence"/>
</dbReference>
<accession>A0A167HAT0</accession>
<feature type="region of interest" description="Disordered" evidence="7">
    <location>
        <begin position="167"/>
        <end position="186"/>
    </location>
</feature>
<keyword evidence="10" id="KW-1185">Reference proteome</keyword>
<evidence type="ECO:0000256" key="4">
    <source>
        <dbReference type="ARBA" id="ARBA00023125"/>
    </source>
</evidence>
<proteinExistence type="predicted"/>
<dbReference type="STRING" id="1330018.A0A167HAT0"/>
<name>A0A167HAT0_CALVF</name>
<evidence type="ECO:0000256" key="3">
    <source>
        <dbReference type="ARBA" id="ARBA00023015"/>
    </source>
</evidence>
<dbReference type="CDD" id="cd12148">
    <property type="entry name" value="fungal_TF_MHR"/>
    <property type="match status" value="1"/>
</dbReference>
<evidence type="ECO:0000256" key="1">
    <source>
        <dbReference type="ARBA" id="ARBA00004123"/>
    </source>
</evidence>
<keyword evidence="6" id="KW-0539">Nucleus</keyword>
<keyword evidence="5" id="KW-0804">Transcription</keyword>
<dbReference type="PROSITE" id="PS00463">
    <property type="entry name" value="ZN2_CY6_FUNGAL_1"/>
    <property type="match status" value="1"/>
</dbReference>
<dbReference type="InterPro" id="IPR001138">
    <property type="entry name" value="Zn2Cys6_DnaBD"/>
</dbReference>
<reference evidence="9 10" key="1">
    <citation type="journal article" date="2016" name="Mol. Biol. Evol.">
        <title>Comparative Genomics of Early-Diverging Mushroom-Forming Fungi Provides Insights into the Origins of Lignocellulose Decay Capabilities.</title>
        <authorList>
            <person name="Nagy L.G."/>
            <person name="Riley R."/>
            <person name="Tritt A."/>
            <person name="Adam C."/>
            <person name="Daum C."/>
            <person name="Floudas D."/>
            <person name="Sun H."/>
            <person name="Yadav J.S."/>
            <person name="Pangilinan J."/>
            <person name="Larsson K.H."/>
            <person name="Matsuura K."/>
            <person name="Barry K."/>
            <person name="Labutti K."/>
            <person name="Kuo R."/>
            <person name="Ohm R.A."/>
            <person name="Bhattacharya S.S."/>
            <person name="Shirouzu T."/>
            <person name="Yoshinaga Y."/>
            <person name="Martin F.M."/>
            <person name="Grigoriev I.V."/>
            <person name="Hibbett D.S."/>
        </authorList>
    </citation>
    <scope>NUCLEOTIDE SEQUENCE [LARGE SCALE GENOMIC DNA]</scope>
    <source>
        <strain evidence="9 10">TUFC12733</strain>
    </source>
</reference>
<dbReference type="EMBL" id="KV417323">
    <property type="protein sequence ID" value="KZO91426.1"/>
    <property type="molecule type" value="Genomic_DNA"/>
</dbReference>
<protein>
    <recommendedName>
        <fullName evidence="8">Zn(2)-C6 fungal-type domain-containing protein</fullName>
    </recommendedName>
</protein>
<dbReference type="SMART" id="SM00906">
    <property type="entry name" value="Fungal_trans"/>
    <property type="match status" value="1"/>
</dbReference>
<evidence type="ECO:0000313" key="10">
    <source>
        <dbReference type="Proteomes" id="UP000076738"/>
    </source>
</evidence>
<dbReference type="PANTHER" id="PTHR31845">
    <property type="entry name" value="FINGER DOMAIN PROTEIN, PUTATIVE-RELATED"/>
    <property type="match status" value="1"/>
</dbReference>
<dbReference type="PANTHER" id="PTHR31845:SF19">
    <property type="entry name" value="TRANSCRIPTION FACTOR DOMAIN-CONTAINING PROTEIN"/>
    <property type="match status" value="1"/>
</dbReference>
<evidence type="ECO:0000256" key="5">
    <source>
        <dbReference type="ARBA" id="ARBA00023163"/>
    </source>
</evidence>
<evidence type="ECO:0000256" key="7">
    <source>
        <dbReference type="SAM" id="MobiDB-lite"/>
    </source>
</evidence>
<dbReference type="Gene3D" id="4.10.240.10">
    <property type="entry name" value="Zn(2)-C6 fungal-type DNA-binding domain"/>
    <property type="match status" value="1"/>
</dbReference>
<feature type="domain" description="Zn(2)-C6 fungal-type" evidence="8">
    <location>
        <begin position="45"/>
        <end position="76"/>
    </location>
</feature>
<dbReference type="InterPro" id="IPR036864">
    <property type="entry name" value="Zn2-C6_fun-type_DNA-bd_sf"/>
</dbReference>
<dbReference type="PROSITE" id="PS50048">
    <property type="entry name" value="ZN2_CY6_FUNGAL_2"/>
    <property type="match status" value="1"/>
</dbReference>
<dbReference type="GO" id="GO:0006351">
    <property type="term" value="P:DNA-templated transcription"/>
    <property type="evidence" value="ECO:0007669"/>
    <property type="project" value="InterPro"/>
</dbReference>
<dbReference type="GO" id="GO:0008270">
    <property type="term" value="F:zinc ion binding"/>
    <property type="evidence" value="ECO:0007669"/>
    <property type="project" value="InterPro"/>
</dbReference>
<evidence type="ECO:0000259" key="8">
    <source>
        <dbReference type="PROSITE" id="PS50048"/>
    </source>
</evidence>